<dbReference type="AlphaFoldDB" id="A0AAI8FR55"/>
<dbReference type="EMBL" id="CP008727">
    <property type="protein sequence ID" value="AIO69582.1"/>
    <property type="molecule type" value="Genomic_DNA"/>
</dbReference>
<keyword evidence="2" id="KW-1185">Reference proteome</keyword>
<accession>A0AAI8FR55</accession>
<evidence type="ECO:0000313" key="2">
    <source>
        <dbReference type="Proteomes" id="UP000029424"/>
    </source>
</evidence>
<proteinExistence type="predicted"/>
<name>A0AAI8FR55_9BURK</name>
<gene>
    <name evidence="1" type="ORF">DM82_5223</name>
</gene>
<dbReference type="KEGG" id="bok:DM82_5223"/>
<evidence type="ECO:0000313" key="1">
    <source>
        <dbReference type="EMBL" id="AIO69582.1"/>
    </source>
</evidence>
<dbReference type="Proteomes" id="UP000029424">
    <property type="component" value="Chromosome 2"/>
</dbReference>
<organism evidence="1 2">
    <name type="scientific">Burkholderia oklahomensis</name>
    <dbReference type="NCBI Taxonomy" id="342113"/>
    <lineage>
        <taxon>Bacteria</taxon>
        <taxon>Pseudomonadati</taxon>
        <taxon>Pseudomonadota</taxon>
        <taxon>Betaproteobacteria</taxon>
        <taxon>Burkholderiales</taxon>
        <taxon>Burkholderiaceae</taxon>
        <taxon>Burkholderia</taxon>
        <taxon>pseudomallei group</taxon>
    </lineage>
</organism>
<reference evidence="1 2" key="1">
    <citation type="submission" date="2014-06" db="EMBL/GenBank/DDBJ databases">
        <authorList>
            <person name="Bishop-Lilly K.A."/>
            <person name="Broomall S.M."/>
            <person name="Chain P.S."/>
            <person name="Chertkov O."/>
            <person name="Coyne S.R."/>
            <person name="Daligault H.E."/>
            <person name="Davenport K.W."/>
            <person name="Erkkila T."/>
            <person name="Frey K.G."/>
            <person name="Gibbons H.S."/>
            <person name="Gu W."/>
            <person name="Jaissle J."/>
            <person name="Johnson S.L."/>
            <person name="Koroleva G.I."/>
            <person name="Ladner J.T."/>
            <person name="Lo C.-C."/>
            <person name="Minogue T.D."/>
            <person name="Munk C."/>
            <person name="Palacios G.F."/>
            <person name="Redden C.L."/>
            <person name="Rosenzweig C.N."/>
            <person name="Scholz M.B."/>
            <person name="Teshima H."/>
            <person name="Xu Y."/>
        </authorList>
    </citation>
    <scope>NUCLEOTIDE SEQUENCE [LARGE SCALE GENOMIC DNA]</scope>
    <source>
        <strain evidence="1 2">EO147</strain>
    </source>
</reference>
<sequence length="31" mass="3626">MKKRFADEPIIRILREAESREGHCHVNGVFS</sequence>
<protein>
    <submittedName>
        <fullName evidence="1">Uncharacterized protein</fullName>
    </submittedName>
</protein>